<evidence type="ECO:0000256" key="17">
    <source>
        <dbReference type="PIRSR" id="PIRSR006769-3"/>
    </source>
</evidence>
<dbReference type="CDD" id="cd01284">
    <property type="entry name" value="Riboflavin_deaminase-reductase"/>
    <property type="match status" value="1"/>
</dbReference>
<dbReference type="InterPro" id="IPR050765">
    <property type="entry name" value="Riboflavin_Biosynth_HTPR"/>
</dbReference>
<evidence type="ECO:0000256" key="10">
    <source>
        <dbReference type="ARBA" id="ARBA00023002"/>
    </source>
</evidence>
<feature type="binding site" evidence="16">
    <location>
        <position position="176"/>
    </location>
    <ligand>
        <name>NADP(+)</name>
        <dbReference type="ChEBI" id="CHEBI:58349"/>
    </ligand>
</feature>
<dbReference type="PANTHER" id="PTHR38011:SF7">
    <property type="entry name" value="2,5-DIAMINO-6-RIBOSYLAMINO-4(3H)-PYRIMIDINONE 5'-PHOSPHATE REDUCTASE"/>
    <property type="match status" value="1"/>
</dbReference>
<organism evidence="19 20">
    <name type="scientific">Motilibacter rhizosphaerae</name>
    <dbReference type="NCBI Taxonomy" id="598652"/>
    <lineage>
        <taxon>Bacteria</taxon>
        <taxon>Bacillati</taxon>
        <taxon>Actinomycetota</taxon>
        <taxon>Actinomycetes</taxon>
        <taxon>Motilibacterales</taxon>
        <taxon>Motilibacteraceae</taxon>
        <taxon>Motilibacter</taxon>
    </lineage>
</organism>
<evidence type="ECO:0000256" key="15">
    <source>
        <dbReference type="PIRSR" id="PIRSR006769-1"/>
    </source>
</evidence>
<dbReference type="InterPro" id="IPR004794">
    <property type="entry name" value="Eubact_RibD"/>
</dbReference>
<comment type="catalytic activity">
    <reaction evidence="13 14">
        <text>2,5-diamino-6-hydroxy-4-(5-phosphoribosylamino)-pyrimidine + H2O + H(+) = 5-amino-6-(5-phospho-D-ribosylamino)uracil + NH4(+)</text>
        <dbReference type="Rhea" id="RHEA:21868"/>
        <dbReference type="ChEBI" id="CHEBI:15377"/>
        <dbReference type="ChEBI" id="CHEBI:15378"/>
        <dbReference type="ChEBI" id="CHEBI:28938"/>
        <dbReference type="ChEBI" id="CHEBI:58453"/>
        <dbReference type="ChEBI" id="CHEBI:58614"/>
        <dbReference type="EC" id="3.5.4.26"/>
    </reaction>
</comment>
<keyword evidence="9 14" id="KW-0521">NADP</keyword>
<evidence type="ECO:0000256" key="5">
    <source>
        <dbReference type="ARBA" id="ARBA00007417"/>
    </source>
</evidence>
<dbReference type="PROSITE" id="PS00903">
    <property type="entry name" value="CYT_DCMP_DEAMINASES_1"/>
    <property type="match status" value="1"/>
</dbReference>
<evidence type="ECO:0000256" key="7">
    <source>
        <dbReference type="ARBA" id="ARBA00022723"/>
    </source>
</evidence>
<feature type="binding site" evidence="16">
    <location>
        <position position="282"/>
    </location>
    <ligand>
        <name>substrate</name>
    </ligand>
</feature>
<feature type="binding site" evidence="16">
    <location>
        <position position="206"/>
    </location>
    <ligand>
        <name>substrate</name>
    </ligand>
</feature>
<feature type="binding site" evidence="17">
    <location>
        <position position="82"/>
    </location>
    <ligand>
        <name>Zn(2+)</name>
        <dbReference type="ChEBI" id="CHEBI:29105"/>
        <note>catalytic</note>
    </ligand>
</feature>
<evidence type="ECO:0000256" key="4">
    <source>
        <dbReference type="ARBA" id="ARBA00005259"/>
    </source>
</evidence>
<keyword evidence="7 14" id="KW-0479">Metal-binding</keyword>
<dbReference type="AlphaFoldDB" id="A0A4Q7NQP7"/>
<dbReference type="EC" id="1.1.1.193" evidence="14"/>
<dbReference type="PANTHER" id="PTHR38011">
    <property type="entry name" value="DIHYDROFOLATE REDUCTASE FAMILY PROTEIN (AFU_ORTHOLOGUE AFUA_8G06820)"/>
    <property type="match status" value="1"/>
</dbReference>
<feature type="binding site" evidence="17">
    <location>
        <position position="57"/>
    </location>
    <ligand>
        <name>Zn(2+)</name>
        <dbReference type="ChEBI" id="CHEBI:29105"/>
        <note>catalytic</note>
    </ligand>
</feature>
<keyword evidence="20" id="KW-1185">Reference proteome</keyword>
<dbReference type="GO" id="GO:0008835">
    <property type="term" value="F:diaminohydroxyphosphoribosylaminopyrimidine deaminase activity"/>
    <property type="evidence" value="ECO:0007669"/>
    <property type="project" value="UniProtKB-EC"/>
</dbReference>
<evidence type="ECO:0000256" key="9">
    <source>
        <dbReference type="ARBA" id="ARBA00022857"/>
    </source>
</evidence>
<evidence type="ECO:0000256" key="1">
    <source>
        <dbReference type="ARBA" id="ARBA00002151"/>
    </source>
</evidence>
<evidence type="ECO:0000256" key="2">
    <source>
        <dbReference type="ARBA" id="ARBA00004882"/>
    </source>
</evidence>
<feature type="binding site" evidence="16">
    <location>
        <position position="229"/>
    </location>
    <ligand>
        <name>NADP(+)</name>
        <dbReference type="ChEBI" id="CHEBI:58349"/>
    </ligand>
</feature>
<evidence type="ECO:0000256" key="3">
    <source>
        <dbReference type="ARBA" id="ARBA00004910"/>
    </source>
</evidence>
<dbReference type="InterPro" id="IPR024072">
    <property type="entry name" value="DHFR-like_dom_sf"/>
</dbReference>
<proteinExistence type="inferred from homology"/>
<feature type="active site" description="Proton donor" evidence="15">
    <location>
        <position position="59"/>
    </location>
</feature>
<keyword evidence="11" id="KW-0511">Multifunctional enzyme</keyword>
<evidence type="ECO:0000256" key="11">
    <source>
        <dbReference type="ARBA" id="ARBA00023268"/>
    </source>
</evidence>
<dbReference type="SUPFAM" id="SSF53927">
    <property type="entry name" value="Cytidine deaminase-like"/>
    <property type="match status" value="1"/>
</dbReference>
<feature type="binding site" evidence="16">
    <location>
        <position position="190"/>
    </location>
    <ligand>
        <name>substrate</name>
    </ligand>
</feature>
<feature type="binding site" evidence="16">
    <location>
        <position position="202"/>
    </location>
    <ligand>
        <name>NADP(+)</name>
        <dbReference type="ChEBI" id="CHEBI:58349"/>
    </ligand>
</feature>
<protein>
    <recommendedName>
        <fullName evidence="14">Riboflavin biosynthesis protein RibD</fullName>
    </recommendedName>
    <domain>
        <recommendedName>
            <fullName evidence="14">Diaminohydroxyphosphoribosylaminopyrimidine deaminase</fullName>
            <shortName evidence="14">DRAP deaminase</shortName>
            <ecNumber evidence="14">3.5.4.26</ecNumber>
        </recommendedName>
        <alternativeName>
            <fullName evidence="14">Riboflavin-specific deaminase</fullName>
        </alternativeName>
    </domain>
    <domain>
        <recommendedName>
            <fullName evidence="14">5-amino-6-(5-phosphoribosylamino)uracil reductase</fullName>
            <ecNumber evidence="14">1.1.1.193</ecNumber>
        </recommendedName>
        <alternativeName>
            <fullName evidence="14">HTP reductase</fullName>
        </alternativeName>
    </domain>
</protein>
<accession>A0A4Q7NQP7</accession>
<keyword evidence="6 14" id="KW-0686">Riboflavin biosynthesis</keyword>
<dbReference type="InterPro" id="IPR016193">
    <property type="entry name" value="Cytidine_deaminase-like"/>
</dbReference>
<dbReference type="Gene3D" id="3.40.430.10">
    <property type="entry name" value="Dihydrofolate Reductase, subunit A"/>
    <property type="match status" value="1"/>
</dbReference>
<dbReference type="InterPro" id="IPR016192">
    <property type="entry name" value="APOBEC/CMP_deaminase_Zn-bd"/>
</dbReference>
<comment type="catalytic activity">
    <reaction evidence="12 14">
        <text>5-amino-6-(5-phospho-D-ribitylamino)uracil + NADP(+) = 5-amino-6-(5-phospho-D-ribosylamino)uracil + NADPH + H(+)</text>
        <dbReference type="Rhea" id="RHEA:17845"/>
        <dbReference type="ChEBI" id="CHEBI:15378"/>
        <dbReference type="ChEBI" id="CHEBI:57783"/>
        <dbReference type="ChEBI" id="CHEBI:58349"/>
        <dbReference type="ChEBI" id="CHEBI:58421"/>
        <dbReference type="ChEBI" id="CHEBI:58453"/>
        <dbReference type="EC" id="1.1.1.193"/>
    </reaction>
</comment>
<feature type="binding site" evidence="16">
    <location>
        <position position="213"/>
    </location>
    <ligand>
        <name>substrate</name>
    </ligand>
</feature>
<evidence type="ECO:0000313" key="20">
    <source>
        <dbReference type="Proteomes" id="UP000293638"/>
    </source>
</evidence>
<dbReference type="GO" id="GO:0050661">
    <property type="term" value="F:NADP binding"/>
    <property type="evidence" value="ECO:0007669"/>
    <property type="project" value="InterPro"/>
</dbReference>
<dbReference type="Gene3D" id="3.40.140.10">
    <property type="entry name" value="Cytidine Deaminase, domain 2"/>
    <property type="match status" value="1"/>
</dbReference>
<dbReference type="NCBIfam" id="TIGR00227">
    <property type="entry name" value="ribD_Cterm"/>
    <property type="match status" value="1"/>
</dbReference>
<dbReference type="GO" id="GO:0009231">
    <property type="term" value="P:riboflavin biosynthetic process"/>
    <property type="evidence" value="ECO:0007669"/>
    <property type="project" value="UniProtKB-UniPathway"/>
</dbReference>
<dbReference type="EC" id="3.5.4.26" evidence="14"/>
<dbReference type="InterPro" id="IPR011549">
    <property type="entry name" value="RibD_C"/>
</dbReference>
<feature type="binding site" evidence="16">
    <location>
        <position position="210"/>
    </location>
    <ligand>
        <name>substrate</name>
    </ligand>
</feature>
<comment type="pathway">
    <text evidence="2 14">Cofactor biosynthesis; riboflavin biosynthesis; 5-amino-6-(D-ribitylamino)uracil from GTP: step 2/4.</text>
</comment>
<dbReference type="GO" id="GO:0008270">
    <property type="term" value="F:zinc ion binding"/>
    <property type="evidence" value="ECO:0007669"/>
    <property type="project" value="InterPro"/>
</dbReference>
<keyword evidence="14" id="KW-0378">Hydrolase</keyword>
<feature type="binding site" evidence="16">
    <location>
        <position position="160"/>
    </location>
    <ligand>
        <name>NADP(+)</name>
        <dbReference type="ChEBI" id="CHEBI:58349"/>
    </ligand>
</feature>
<evidence type="ECO:0000256" key="12">
    <source>
        <dbReference type="ARBA" id="ARBA00049861"/>
    </source>
</evidence>
<feature type="domain" description="CMP/dCMP-type deaminase" evidence="18">
    <location>
        <begin position="7"/>
        <end position="128"/>
    </location>
</feature>
<comment type="pathway">
    <text evidence="3 14">Cofactor biosynthesis; riboflavin biosynthesis; 5-amino-6-(D-ribitylamino)uracil from GTP: step 3/4.</text>
</comment>
<keyword evidence="10 14" id="KW-0560">Oxidoreductase</keyword>
<dbReference type="NCBIfam" id="TIGR00326">
    <property type="entry name" value="eubact_ribD"/>
    <property type="match status" value="1"/>
</dbReference>
<comment type="caution">
    <text evidence="19">The sequence shown here is derived from an EMBL/GenBank/DDBJ whole genome shotgun (WGS) entry which is preliminary data.</text>
</comment>
<comment type="function">
    <text evidence="1 14">Converts 2,5-diamino-6-(ribosylamino)-4(3h)-pyrimidinone 5'-phosphate into 5-amino-6-(ribosylamino)-2,4(1h,3h)-pyrimidinedione 5'-phosphate.</text>
</comment>
<dbReference type="Pfam" id="PF00383">
    <property type="entry name" value="dCMP_cyt_deam_1"/>
    <property type="match status" value="1"/>
</dbReference>
<dbReference type="SUPFAM" id="SSF53597">
    <property type="entry name" value="Dihydrofolate reductase-like"/>
    <property type="match status" value="1"/>
</dbReference>
<dbReference type="GO" id="GO:0008703">
    <property type="term" value="F:5-amino-6-(5-phosphoribosylamino)uracil reductase activity"/>
    <property type="evidence" value="ECO:0007669"/>
    <property type="project" value="UniProtKB-EC"/>
</dbReference>
<gene>
    <name evidence="19" type="ORF">EV189_1140</name>
</gene>
<dbReference type="Proteomes" id="UP000293638">
    <property type="component" value="Unassembled WGS sequence"/>
</dbReference>
<name>A0A4Q7NQP7_9ACTN</name>
<evidence type="ECO:0000313" key="19">
    <source>
        <dbReference type="EMBL" id="RZS89377.1"/>
    </source>
</evidence>
<dbReference type="InterPro" id="IPR002125">
    <property type="entry name" value="CMP_dCMP_dom"/>
</dbReference>
<sequence>MSAVAGPEEVAAMRRAVELAALGLPTASPNPVVGCVLLAPDGTTVGEGWHERPGGPHAEVAALRDAGERARGATAVVTLEPCRHTGRTGPCTTALLEAGVRRVVYAVPDPSAVAGGGGALLRAAGVEVEEGLLRDEAEAGNARWLFAARHSRPRVTWKYAATLDGRVAAADGTSRWITSPEARLDVHRLRAEHDAVVAGVGTVLADDAHLAVRLDEPVARQPLRVVVDSSGRTPAGARVRDDAAPTWVATAAEVGTGPDGRVDLEALLRILVDRGVLTAFVEGGPTLASALLRAGLVDRVVAYVAPALLGAGPAAVADLGVTTIADARRLTVTDLRSVGPDIRITLEPKEG</sequence>
<dbReference type="PROSITE" id="PS51747">
    <property type="entry name" value="CYT_DCMP_DEAMINASES_2"/>
    <property type="match status" value="1"/>
</dbReference>
<dbReference type="EMBL" id="SGXD01000002">
    <property type="protein sequence ID" value="RZS89377.1"/>
    <property type="molecule type" value="Genomic_DNA"/>
</dbReference>
<dbReference type="PIRSF" id="PIRSF006769">
    <property type="entry name" value="RibD"/>
    <property type="match status" value="1"/>
</dbReference>
<dbReference type="UniPathway" id="UPA00275">
    <property type="reaction ID" value="UER00401"/>
</dbReference>
<comment type="similarity">
    <text evidence="5 14">In the C-terminal section; belongs to the HTP reductase family.</text>
</comment>
<evidence type="ECO:0000256" key="8">
    <source>
        <dbReference type="ARBA" id="ARBA00022833"/>
    </source>
</evidence>
<dbReference type="InterPro" id="IPR002734">
    <property type="entry name" value="RibDG_C"/>
</dbReference>
<feature type="binding site" evidence="17">
    <location>
        <position position="91"/>
    </location>
    <ligand>
        <name>Zn(2+)</name>
        <dbReference type="ChEBI" id="CHEBI:29105"/>
        <note>catalytic</note>
    </ligand>
</feature>
<keyword evidence="8 14" id="KW-0862">Zinc</keyword>
<comment type="similarity">
    <text evidence="4 14">In the N-terminal section; belongs to the cytidine and deoxycytidylate deaminase family.</text>
</comment>
<evidence type="ECO:0000259" key="18">
    <source>
        <dbReference type="PROSITE" id="PS51747"/>
    </source>
</evidence>
<comment type="cofactor">
    <cofactor evidence="14 17">
        <name>Zn(2+)</name>
        <dbReference type="ChEBI" id="CHEBI:29105"/>
    </cofactor>
    <text evidence="14 17">Binds 1 zinc ion.</text>
</comment>
<evidence type="ECO:0000256" key="14">
    <source>
        <dbReference type="PIRNR" id="PIRNR006769"/>
    </source>
</evidence>
<feature type="binding site" evidence="16">
    <location>
        <begin position="284"/>
        <end position="290"/>
    </location>
    <ligand>
        <name>NADP(+)</name>
        <dbReference type="ChEBI" id="CHEBI:58349"/>
    </ligand>
</feature>
<evidence type="ECO:0000256" key="13">
    <source>
        <dbReference type="ARBA" id="ARBA00049886"/>
    </source>
</evidence>
<dbReference type="Pfam" id="PF01872">
    <property type="entry name" value="RibD_C"/>
    <property type="match status" value="1"/>
</dbReference>
<reference evidence="19 20" key="1">
    <citation type="submission" date="2019-02" db="EMBL/GenBank/DDBJ databases">
        <title>Genomic Encyclopedia of Type Strains, Phase IV (KMG-IV): sequencing the most valuable type-strain genomes for metagenomic binning, comparative biology and taxonomic classification.</title>
        <authorList>
            <person name="Goeker M."/>
        </authorList>
    </citation>
    <scope>NUCLEOTIDE SEQUENCE [LARGE SCALE GENOMIC DNA]</scope>
    <source>
        <strain evidence="19 20">DSM 45622</strain>
    </source>
</reference>
<feature type="binding site" evidence="16">
    <location>
        <position position="174"/>
    </location>
    <ligand>
        <name>substrate</name>
    </ligand>
</feature>
<evidence type="ECO:0000256" key="16">
    <source>
        <dbReference type="PIRSR" id="PIRSR006769-2"/>
    </source>
</evidence>
<evidence type="ECO:0000256" key="6">
    <source>
        <dbReference type="ARBA" id="ARBA00022619"/>
    </source>
</evidence>